<keyword evidence="3" id="KW-1185">Reference proteome</keyword>
<dbReference type="OrthoDB" id="530299at2"/>
<dbReference type="AlphaFoldDB" id="K9XXS4"/>
<dbReference type="Pfam" id="PF04773">
    <property type="entry name" value="FecR"/>
    <property type="match status" value="1"/>
</dbReference>
<feature type="domain" description="FecR protein" evidence="1">
    <location>
        <begin position="74"/>
        <end position="161"/>
    </location>
</feature>
<dbReference type="eggNOG" id="COG3712">
    <property type="taxonomic scope" value="Bacteria"/>
</dbReference>
<protein>
    <submittedName>
        <fullName evidence="2">FecR family protein</fullName>
    </submittedName>
</protein>
<dbReference type="KEGG" id="scs:Sta7437_3353"/>
<evidence type="ECO:0000313" key="3">
    <source>
        <dbReference type="Proteomes" id="UP000010473"/>
    </source>
</evidence>
<dbReference type="InterPro" id="IPR006860">
    <property type="entry name" value="FecR"/>
</dbReference>
<dbReference type="RefSeq" id="WP_015194521.1">
    <property type="nucleotide sequence ID" value="NC_019748.1"/>
</dbReference>
<accession>K9XXS4</accession>
<dbReference type="PANTHER" id="PTHR38731:SF3">
    <property type="entry name" value="BLL6125 PROTEIN"/>
    <property type="match status" value="1"/>
</dbReference>
<dbReference type="Proteomes" id="UP000010473">
    <property type="component" value="Chromosome"/>
</dbReference>
<evidence type="ECO:0000313" key="2">
    <source>
        <dbReference type="EMBL" id="AFZ36859.1"/>
    </source>
</evidence>
<dbReference type="EMBL" id="CP003653">
    <property type="protein sequence ID" value="AFZ36859.1"/>
    <property type="molecule type" value="Genomic_DNA"/>
</dbReference>
<gene>
    <name evidence="2" type="ordered locus">Sta7437_3353</name>
</gene>
<dbReference type="STRING" id="111780.Sta7437_3353"/>
<sequence length="319" mass="34693">MQGFAQLTTKKVFSLLQKLAIGIIIASLLIKPVSAQSVLKRAELYKVRNQVDLSRQNQPSWNPAQQGEAIVPQDAVRTGANSRAELLFNEGTLVRTGAGTIFRFPPGKRNFELDSGAALMMIRPGQGQSIITTPEAKVQSQGTALFLQHDPNRNASLIGVLTNSPAGLVQVSNTNGDITIQLQAGQFVSIINGVVGLVEYFILPMFYESVELAVGLGTGQEQLIAQESPEVQTTINAVRAEALGSLQNQLSWLNGFCQIEVQPQQLSPLLQWFGLSVPGEQIALKFPETDLFVTPVRSLTGIAWLGNYCQNYRKSQSSK</sequence>
<evidence type="ECO:0000259" key="1">
    <source>
        <dbReference type="Pfam" id="PF04773"/>
    </source>
</evidence>
<proteinExistence type="predicted"/>
<reference evidence="3" key="1">
    <citation type="journal article" date="2013" name="Proc. Natl. Acad. Sci. U.S.A.">
        <title>Improving the coverage of the cyanobacterial phylum using diversity-driven genome sequencing.</title>
        <authorList>
            <person name="Shih P.M."/>
            <person name="Wu D."/>
            <person name="Latifi A."/>
            <person name="Axen S.D."/>
            <person name="Fewer D.P."/>
            <person name="Talla E."/>
            <person name="Calteau A."/>
            <person name="Cai F."/>
            <person name="Tandeau de Marsac N."/>
            <person name="Rippka R."/>
            <person name="Herdman M."/>
            <person name="Sivonen K."/>
            <person name="Coursin T."/>
            <person name="Laurent T."/>
            <person name="Goodwin L."/>
            <person name="Nolan M."/>
            <person name="Davenport K.W."/>
            <person name="Han C.S."/>
            <person name="Rubin E.M."/>
            <person name="Eisen J.A."/>
            <person name="Woyke T."/>
            <person name="Gugger M."/>
            <person name="Kerfeld C.A."/>
        </authorList>
    </citation>
    <scope>NUCLEOTIDE SEQUENCE [LARGE SCALE GENOMIC DNA]</scope>
    <source>
        <strain evidence="3">ATCC 29371 / PCC 7437</strain>
    </source>
</reference>
<dbReference type="HOGENOM" id="CLU_871282_0_0_3"/>
<dbReference type="PANTHER" id="PTHR38731">
    <property type="entry name" value="LIPL45-RELATED LIPOPROTEIN-RELATED"/>
    <property type="match status" value="1"/>
</dbReference>
<name>K9XXS4_STAC7</name>
<dbReference type="Gene3D" id="2.60.120.1440">
    <property type="match status" value="1"/>
</dbReference>
<organism evidence="2 3">
    <name type="scientific">Stanieria cyanosphaera (strain ATCC 29371 / PCC 7437)</name>
    <dbReference type="NCBI Taxonomy" id="111780"/>
    <lineage>
        <taxon>Bacteria</taxon>
        <taxon>Bacillati</taxon>
        <taxon>Cyanobacteriota</taxon>
        <taxon>Cyanophyceae</taxon>
        <taxon>Pleurocapsales</taxon>
        <taxon>Dermocarpellaceae</taxon>
        <taxon>Stanieria</taxon>
    </lineage>
</organism>